<accession>A0A2K9NRF5</accession>
<evidence type="ECO:0000259" key="1">
    <source>
        <dbReference type="Pfam" id="PF00496"/>
    </source>
</evidence>
<dbReference type="SUPFAM" id="SSF53850">
    <property type="entry name" value="Periplasmic binding protein-like II"/>
    <property type="match status" value="1"/>
</dbReference>
<name>A0A2K9NRF5_BACTC</name>
<evidence type="ECO:0000313" key="2">
    <source>
        <dbReference type="EMBL" id="AUN98093.1"/>
    </source>
</evidence>
<dbReference type="Gene3D" id="3.40.190.10">
    <property type="entry name" value="Periplasmic binding protein-like II"/>
    <property type="match status" value="2"/>
</dbReference>
<reference evidence="2 3" key="1">
    <citation type="submission" date="2018-01" db="EMBL/GenBank/DDBJ databases">
        <title>Complete genome sequence of Bacteriovorax stolpii DSM12778.</title>
        <authorList>
            <person name="Tang B."/>
            <person name="Chang J."/>
        </authorList>
    </citation>
    <scope>NUCLEOTIDE SEQUENCE [LARGE SCALE GENOMIC DNA]</scope>
    <source>
        <strain evidence="2 3">DSM 12778</strain>
    </source>
</reference>
<dbReference type="InterPro" id="IPR000914">
    <property type="entry name" value="SBP_5_dom"/>
</dbReference>
<dbReference type="PIRSF" id="PIRSF002741">
    <property type="entry name" value="MppA"/>
    <property type="match status" value="1"/>
</dbReference>
<dbReference type="AlphaFoldDB" id="A0A2K9NRF5"/>
<proteinExistence type="predicted"/>
<keyword evidence="3" id="KW-1185">Reference proteome</keyword>
<feature type="domain" description="Solute-binding protein family 5" evidence="1">
    <location>
        <begin position="62"/>
        <end position="258"/>
    </location>
</feature>
<organism evidence="2 3">
    <name type="scientific">Bacteriovorax stolpii</name>
    <name type="common">Bdellovibrio stolpii</name>
    <dbReference type="NCBI Taxonomy" id="960"/>
    <lineage>
        <taxon>Bacteria</taxon>
        <taxon>Pseudomonadati</taxon>
        <taxon>Bdellovibrionota</taxon>
        <taxon>Bacteriovoracia</taxon>
        <taxon>Bacteriovoracales</taxon>
        <taxon>Bacteriovoracaceae</taxon>
        <taxon>Bacteriovorax</taxon>
    </lineage>
</organism>
<dbReference type="InterPro" id="IPR039424">
    <property type="entry name" value="SBP_5"/>
</dbReference>
<dbReference type="PANTHER" id="PTHR30290">
    <property type="entry name" value="PERIPLASMIC BINDING COMPONENT OF ABC TRANSPORTER"/>
    <property type="match status" value="1"/>
</dbReference>
<dbReference type="Proteomes" id="UP000235584">
    <property type="component" value="Chromosome"/>
</dbReference>
<dbReference type="KEGG" id="bsto:C0V70_08215"/>
<protein>
    <recommendedName>
        <fullName evidence="1">Solute-binding protein family 5 domain-containing protein</fullName>
    </recommendedName>
</protein>
<dbReference type="GO" id="GO:0043190">
    <property type="term" value="C:ATP-binding cassette (ABC) transporter complex"/>
    <property type="evidence" value="ECO:0007669"/>
    <property type="project" value="InterPro"/>
</dbReference>
<gene>
    <name evidence="2" type="ORF">C0V70_08215</name>
</gene>
<dbReference type="EMBL" id="CP025704">
    <property type="protein sequence ID" value="AUN98093.1"/>
    <property type="molecule type" value="Genomic_DNA"/>
</dbReference>
<dbReference type="GO" id="GO:0015833">
    <property type="term" value="P:peptide transport"/>
    <property type="evidence" value="ECO:0007669"/>
    <property type="project" value="TreeGrafter"/>
</dbReference>
<dbReference type="GO" id="GO:0030288">
    <property type="term" value="C:outer membrane-bounded periplasmic space"/>
    <property type="evidence" value="ECO:0007669"/>
    <property type="project" value="UniProtKB-ARBA"/>
</dbReference>
<dbReference type="Gene3D" id="3.10.105.10">
    <property type="entry name" value="Dipeptide-binding Protein, Domain 3"/>
    <property type="match status" value="1"/>
</dbReference>
<dbReference type="InterPro" id="IPR030678">
    <property type="entry name" value="Peptide/Ni-bd"/>
</dbReference>
<evidence type="ECO:0000313" key="3">
    <source>
        <dbReference type="Proteomes" id="UP000235584"/>
    </source>
</evidence>
<dbReference type="GO" id="GO:1904680">
    <property type="term" value="F:peptide transmembrane transporter activity"/>
    <property type="evidence" value="ECO:0007669"/>
    <property type="project" value="TreeGrafter"/>
</dbReference>
<sequence length="472" mass="54079">MKLLVMVFFMTLLTNTEAKTLQVGMPHVPERLNHLEIHSLYEYVIFDDLLRPLVKFDTNGEISADLVLKWEIKEDYKKFIFTLKDNQTFSDGTPIIANDVVASLKYLNAGPDIVHGDGKKIKRVSLIDKGHFEIELFESDPFFLTELSSPEYRVAKLDSMEYKVTSGPYVVSEGSAKSGFTLKLNKKYPFPKTVKYDQVHFEGYNVEKPITDELLKKFDVIWPKSTIKKEELARIEKAGFSLYQMNLGFSFWFALNPKNLSLSERESISERVTKYWKGSTFFAENNLIPSSQLFLPYGPGRMNEAEIEAISSKKHASVEIKRTLSVLLPKSVQKEIENSLNAIGAKTKIEYYENFSEYATMIKAKDYDIVFVNNDLSSIDLRSSLIVTFNPSRPLVFVDEKNKQFNELLKSIKTEQNTSLRYQGIKKLGQKVLEDALVVPLYYKMGVVLTKKGIDLSDWNKAGAETFSWKIK</sequence>
<dbReference type="Pfam" id="PF00496">
    <property type="entry name" value="SBP_bac_5"/>
    <property type="match status" value="1"/>
</dbReference>